<name>A0A0E0MT61_ORYRU</name>
<dbReference type="Gramene" id="ORUFI01G08150.1">
    <property type="protein sequence ID" value="ORUFI01G08150.1"/>
    <property type="gene ID" value="ORUFI01G08150"/>
</dbReference>
<keyword evidence="3" id="KW-1185">Reference proteome</keyword>
<dbReference type="HOGENOM" id="CLU_127905_0_0_1"/>
<evidence type="ECO:0000313" key="3">
    <source>
        <dbReference type="Proteomes" id="UP000008022"/>
    </source>
</evidence>
<feature type="compositionally biased region" description="Low complexity" evidence="1">
    <location>
        <begin position="62"/>
        <end position="75"/>
    </location>
</feature>
<dbReference type="AlphaFoldDB" id="A0A0E0MT61"/>
<feature type="region of interest" description="Disordered" evidence="1">
    <location>
        <begin position="159"/>
        <end position="191"/>
    </location>
</feature>
<evidence type="ECO:0000256" key="1">
    <source>
        <dbReference type="SAM" id="MobiDB-lite"/>
    </source>
</evidence>
<sequence length="191" mass="19825">MAMASERVYVGGSDARGGGGEPVDGANFVFVCVVVGQGRAREREGPAGSRSSSGGGGGGEAARGMSPGSARARAARTAQNTAWRAILLHGGKAPTLRNCGLCCETPEDRVRLQPDVREGGGGRAAMAPWPCSAMAVARRCSSVTAYGCRDERRRRQEEMEANPVARHGALGWRGGGAVATDGVGRNWGRER</sequence>
<proteinExistence type="predicted"/>
<dbReference type="Proteomes" id="UP000008022">
    <property type="component" value="Unassembled WGS sequence"/>
</dbReference>
<reference evidence="2" key="2">
    <citation type="submission" date="2015-06" db="UniProtKB">
        <authorList>
            <consortium name="EnsemblPlants"/>
        </authorList>
    </citation>
    <scope>IDENTIFICATION</scope>
</reference>
<accession>A0A0E0MT61</accession>
<dbReference type="EnsemblPlants" id="ORUFI01G08150.1">
    <property type="protein sequence ID" value="ORUFI01G08150.1"/>
    <property type="gene ID" value="ORUFI01G08150"/>
</dbReference>
<evidence type="ECO:0000313" key="2">
    <source>
        <dbReference type="EnsemblPlants" id="ORUFI01G08150.1"/>
    </source>
</evidence>
<organism evidence="2 3">
    <name type="scientific">Oryza rufipogon</name>
    <name type="common">Brownbeard rice</name>
    <name type="synonym">Asian wild rice</name>
    <dbReference type="NCBI Taxonomy" id="4529"/>
    <lineage>
        <taxon>Eukaryota</taxon>
        <taxon>Viridiplantae</taxon>
        <taxon>Streptophyta</taxon>
        <taxon>Embryophyta</taxon>
        <taxon>Tracheophyta</taxon>
        <taxon>Spermatophyta</taxon>
        <taxon>Magnoliopsida</taxon>
        <taxon>Liliopsida</taxon>
        <taxon>Poales</taxon>
        <taxon>Poaceae</taxon>
        <taxon>BOP clade</taxon>
        <taxon>Oryzoideae</taxon>
        <taxon>Oryzeae</taxon>
        <taxon>Oryzinae</taxon>
        <taxon>Oryza</taxon>
    </lineage>
</organism>
<protein>
    <submittedName>
        <fullName evidence="2">Uncharacterized protein</fullName>
    </submittedName>
</protein>
<feature type="region of interest" description="Disordered" evidence="1">
    <location>
        <begin position="41"/>
        <end position="75"/>
    </location>
</feature>
<reference evidence="3" key="1">
    <citation type="submission" date="2013-06" db="EMBL/GenBank/DDBJ databases">
        <authorList>
            <person name="Zhao Q."/>
        </authorList>
    </citation>
    <scope>NUCLEOTIDE SEQUENCE</scope>
    <source>
        <strain evidence="3">cv. W1943</strain>
    </source>
</reference>